<proteinExistence type="predicted"/>
<dbReference type="AlphaFoldDB" id="A0A833ZD12"/>
<gene>
    <name evidence="1" type="ORF">HJG60_011850</name>
</gene>
<name>A0A833ZD12_9CHIR</name>
<evidence type="ECO:0000313" key="2">
    <source>
        <dbReference type="Proteomes" id="UP000664940"/>
    </source>
</evidence>
<organism evidence="1 2">
    <name type="scientific">Phyllostomus discolor</name>
    <name type="common">pale spear-nosed bat</name>
    <dbReference type="NCBI Taxonomy" id="89673"/>
    <lineage>
        <taxon>Eukaryota</taxon>
        <taxon>Metazoa</taxon>
        <taxon>Chordata</taxon>
        <taxon>Craniata</taxon>
        <taxon>Vertebrata</taxon>
        <taxon>Euteleostomi</taxon>
        <taxon>Mammalia</taxon>
        <taxon>Eutheria</taxon>
        <taxon>Laurasiatheria</taxon>
        <taxon>Chiroptera</taxon>
        <taxon>Yangochiroptera</taxon>
        <taxon>Phyllostomidae</taxon>
        <taxon>Phyllostominae</taxon>
        <taxon>Phyllostomus</taxon>
    </lineage>
</organism>
<evidence type="ECO:0000313" key="1">
    <source>
        <dbReference type="EMBL" id="KAF6094752.1"/>
    </source>
</evidence>
<dbReference type="EMBL" id="JABVXQ010000008">
    <property type="protein sequence ID" value="KAF6094752.1"/>
    <property type="molecule type" value="Genomic_DNA"/>
</dbReference>
<sequence length="139" mass="14928">MSAEGSGNGKRVRFFRAVSSASLPGCVAPEGSVLQPTELHRSVPGILERTPVASESGGSFCRVAGTSGRCGERMREGAQPDSRSLLGWADFGSHSCAVPQPPETGEKNHRQTCRLFKKEVWTRDLVSDSAAKDSRRSTH</sequence>
<reference evidence="1 2" key="1">
    <citation type="journal article" date="2020" name="Nature">
        <title>Six reference-quality genomes reveal evolution of bat adaptations.</title>
        <authorList>
            <person name="Jebb D."/>
            <person name="Huang Z."/>
            <person name="Pippel M."/>
            <person name="Hughes G.M."/>
            <person name="Lavrichenko K."/>
            <person name="Devanna P."/>
            <person name="Winkler S."/>
            <person name="Jermiin L.S."/>
            <person name="Skirmuntt E.C."/>
            <person name="Katzourakis A."/>
            <person name="Burkitt-Gray L."/>
            <person name="Ray D.A."/>
            <person name="Sullivan K.A.M."/>
            <person name="Roscito J.G."/>
            <person name="Kirilenko B.M."/>
            <person name="Davalos L.M."/>
            <person name="Corthals A.P."/>
            <person name="Power M.L."/>
            <person name="Jones G."/>
            <person name="Ransome R.D."/>
            <person name="Dechmann D.K.N."/>
            <person name="Locatelli A.G."/>
            <person name="Puechmaille S.J."/>
            <person name="Fedrigo O."/>
            <person name="Jarvis E.D."/>
            <person name="Hiller M."/>
            <person name="Vernes S.C."/>
            <person name="Myers E.W."/>
            <person name="Teeling E.C."/>
        </authorList>
    </citation>
    <scope>NUCLEOTIDE SEQUENCE [LARGE SCALE GENOMIC DNA]</scope>
    <source>
        <strain evidence="1">Bat1K_MPI-CBG_1</strain>
    </source>
</reference>
<protein>
    <submittedName>
        <fullName evidence="1">Uncharacterized protein</fullName>
    </submittedName>
</protein>
<dbReference type="Proteomes" id="UP000664940">
    <property type="component" value="Unassembled WGS sequence"/>
</dbReference>
<comment type="caution">
    <text evidence="1">The sequence shown here is derived from an EMBL/GenBank/DDBJ whole genome shotgun (WGS) entry which is preliminary data.</text>
</comment>
<accession>A0A833ZD12</accession>